<reference evidence="3 4" key="1">
    <citation type="journal article" date="2019" name="Int. J. Syst. Evol. Microbiol.">
        <title>The Global Catalogue of Microorganisms (GCM) 10K type strain sequencing project: providing services to taxonomists for standard genome sequencing and annotation.</title>
        <authorList>
            <consortium name="The Broad Institute Genomics Platform"/>
            <consortium name="The Broad Institute Genome Sequencing Center for Infectious Disease"/>
            <person name="Wu L."/>
            <person name="Ma J."/>
        </authorList>
    </citation>
    <scope>NUCLEOTIDE SEQUENCE [LARGE SCALE GENOMIC DNA]</scope>
    <source>
        <strain evidence="3 4">JCM 13929</strain>
    </source>
</reference>
<accession>A0ABN2FKI9</accession>
<dbReference type="RefSeq" id="WP_346109375.1">
    <property type="nucleotide sequence ID" value="NZ_BAAAMU010000044.1"/>
</dbReference>
<dbReference type="InterPro" id="IPR002397">
    <property type="entry name" value="Cyt_P450_B"/>
</dbReference>
<dbReference type="Pfam" id="PF00067">
    <property type="entry name" value="p450"/>
    <property type="match status" value="1"/>
</dbReference>
<keyword evidence="2" id="KW-0503">Monooxygenase</keyword>
<dbReference type="InterPro" id="IPR036396">
    <property type="entry name" value="Cyt_P450_sf"/>
</dbReference>
<keyword evidence="2" id="KW-0560">Oxidoreductase</keyword>
<dbReference type="Gene3D" id="1.10.630.10">
    <property type="entry name" value="Cytochrome P450"/>
    <property type="match status" value="1"/>
</dbReference>
<keyword evidence="2" id="KW-0479">Metal-binding</keyword>
<comment type="caution">
    <text evidence="3">The sequence shown here is derived from an EMBL/GenBank/DDBJ whole genome shotgun (WGS) entry which is preliminary data.</text>
</comment>
<dbReference type="PROSITE" id="PS00086">
    <property type="entry name" value="CYTOCHROME_P450"/>
    <property type="match status" value="1"/>
</dbReference>
<sequence length="408" mass="44464">MSDPSDLPRLLVQHAAACPFDPPDELARLRAERPVTPMIYPGGHEGWLVTEHALVREVLADPRFSHRAELLRNPLPGASLSAEPRPAPPGAFTAMDPPEHTRYRRLLTGQFTVRRMRRWTTRIEEIAAELLTAMERHGPPADLVEMFAGPLPGLVICELLGVPTGDREEFVRGMSVLGRLDVPAGEKMAAFGKMQSFMLDLVRAKRERPTDDLLGGLIDSSDLTDGELAVIGGILTGAGFDTTANMIALGVFALLDHPAQLAALRSDPALIGNAVEELLRYLSIIPATVRAALEDVELGGELIKAGQSVTVSVPAANRDPKHFPDPGTLDLRRPTSAHVAFGHGVHQCLGQQLARVEMQVAIPALFDRFPSLRLAVPPEEVPTREDMMIYGVHSLPVTWDLPREEARS</sequence>
<keyword evidence="2" id="KW-0408">Iron</keyword>
<comment type="similarity">
    <text evidence="1 2">Belongs to the cytochrome P450 family.</text>
</comment>
<dbReference type="SUPFAM" id="SSF48264">
    <property type="entry name" value="Cytochrome P450"/>
    <property type="match status" value="1"/>
</dbReference>
<keyword evidence="2" id="KW-0349">Heme</keyword>
<evidence type="ECO:0000256" key="2">
    <source>
        <dbReference type="RuleBase" id="RU000461"/>
    </source>
</evidence>
<proteinExistence type="inferred from homology"/>
<name>A0ABN2FKI9_9ACTN</name>
<evidence type="ECO:0000313" key="4">
    <source>
        <dbReference type="Proteomes" id="UP001500064"/>
    </source>
</evidence>
<protein>
    <submittedName>
        <fullName evidence="3">Cytochrome P450</fullName>
    </submittedName>
</protein>
<dbReference type="PRINTS" id="PR00359">
    <property type="entry name" value="BP450"/>
</dbReference>
<dbReference type="CDD" id="cd11030">
    <property type="entry name" value="CYP105-like"/>
    <property type="match status" value="1"/>
</dbReference>
<dbReference type="InterPro" id="IPR017972">
    <property type="entry name" value="Cyt_P450_CS"/>
</dbReference>
<gene>
    <name evidence="3" type="ORF">GCM10009733_055530</name>
</gene>
<dbReference type="PANTHER" id="PTHR46696">
    <property type="entry name" value="P450, PUTATIVE (EUROFUNG)-RELATED"/>
    <property type="match status" value="1"/>
</dbReference>
<dbReference type="InterPro" id="IPR001128">
    <property type="entry name" value="Cyt_P450"/>
</dbReference>
<organism evidence="3 4">
    <name type="scientific">Nonomuraea maheshkhaliensis</name>
    <dbReference type="NCBI Taxonomy" id="419590"/>
    <lineage>
        <taxon>Bacteria</taxon>
        <taxon>Bacillati</taxon>
        <taxon>Actinomycetota</taxon>
        <taxon>Actinomycetes</taxon>
        <taxon>Streptosporangiales</taxon>
        <taxon>Streptosporangiaceae</taxon>
        <taxon>Nonomuraea</taxon>
    </lineage>
</organism>
<evidence type="ECO:0000256" key="1">
    <source>
        <dbReference type="ARBA" id="ARBA00010617"/>
    </source>
</evidence>
<dbReference type="EMBL" id="BAAAMU010000044">
    <property type="protein sequence ID" value="GAA1651386.1"/>
    <property type="molecule type" value="Genomic_DNA"/>
</dbReference>
<dbReference type="PRINTS" id="PR00385">
    <property type="entry name" value="P450"/>
</dbReference>
<keyword evidence="4" id="KW-1185">Reference proteome</keyword>
<dbReference type="PANTHER" id="PTHR46696:SF1">
    <property type="entry name" value="CYTOCHROME P450 YJIB-RELATED"/>
    <property type="match status" value="1"/>
</dbReference>
<evidence type="ECO:0000313" key="3">
    <source>
        <dbReference type="EMBL" id="GAA1651386.1"/>
    </source>
</evidence>
<dbReference type="Proteomes" id="UP001500064">
    <property type="component" value="Unassembled WGS sequence"/>
</dbReference>